<dbReference type="EMBL" id="CALNXK010000069">
    <property type="protein sequence ID" value="CAH3142575.1"/>
    <property type="molecule type" value="Genomic_DNA"/>
</dbReference>
<dbReference type="Proteomes" id="UP001159405">
    <property type="component" value="Unassembled WGS sequence"/>
</dbReference>
<comment type="caution">
    <text evidence="2">The sequence shown here is derived from an EMBL/GenBank/DDBJ whole genome shotgun (WGS) entry which is preliminary data.</text>
</comment>
<feature type="coiled-coil region" evidence="1">
    <location>
        <begin position="137"/>
        <end position="164"/>
    </location>
</feature>
<dbReference type="PANTHER" id="PTHR33845">
    <property type="entry name" value="C2H2-TYPE DOMAIN-CONTAINING PROTEIN"/>
    <property type="match status" value="1"/>
</dbReference>
<evidence type="ECO:0000313" key="3">
    <source>
        <dbReference type="Proteomes" id="UP001159405"/>
    </source>
</evidence>
<sequence length="798" mass="91272">MPNVIRTVTRSTMIMQYLQHCEEESFEPASRSTLCRILEVREASQQKSLSGLDNIAAEGVASFERLLSILDELNQAGAEKRRVTELAKKLNDGKRYLKTEFKVNCSAEESECADHCRKFALSDPVDPCFNHQCSHSHNMMCEQCEQLKETLDEMEESIKKHSSHLYSQEQKHDLLCDFERSKNCIFLWKSHALRSVNQESAKQEALQSLDSQSVLVVIDWAMKFLQMKYREKQSEWFAKRGLSWHISSVISKDQETQKAKVLSYAHLLDSCCQDWYAVVSILENLFQNIKINFPNVKHAFLRSDEAGCYHCNHLIAAVKDIGDRVGITVARYDFSEPQQGKDVCDRVLCPMKAAIRKYCAEGHDIMNVGAMHEALKERPVKGTTAAVAILDESSKILEVQKIKQFSELHNFRYEESGIRVWKAYAVGVGKLIPWQSLYIRHQGCTNISLMEGKGFFTNTEIRDLHRPRKCQARKDNSESLYDKVRKNWAEKFSSIENQKLTSNKSSTGLTVNSTNSRLSIGWALNKGRTGGVRFSENVRRYLTTRFEMGERTGKKANPEEIERQMRNARNERNERLFQREEWLTKTQIMGFFSRLASRQRTHGNQKGRINYRLKLQSEVGKSTADSAALSSGFSINVIELENDDLKSQISVLTKEIRDWKALVENHQWQMEQQNNGASGSLKDMENSMDFVSEQYDGFPAFQKAVSTRLKELSASLNTISKKNHLLNQLDTHFSIIGVSETRIVKDKVLLFNPNLPGYNFDHVPTPLSAGGVGLYINELIPYRILEKESTSFKPCGVN</sequence>
<feature type="coiled-coil region" evidence="1">
    <location>
        <begin position="635"/>
        <end position="662"/>
    </location>
</feature>
<gene>
    <name evidence="2" type="ORF">PLOB_00042439</name>
</gene>
<dbReference type="PANTHER" id="PTHR33845:SF1">
    <property type="entry name" value="C2H2-TYPE DOMAIN-CONTAINING PROTEIN"/>
    <property type="match status" value="1"/>
</dbReference>
<reference evidence="2 3" key="1">
    <citation type="submission" date="2022-05" db="EMBL/GenBank/DDBJ databases">
        <authorList>
            <consortium name="Genoscope - CEA"/>
            <person name="William W."/>
        </authorList>
    </citation>
    <scope>NUCLEOTIDE SEQUENCE [LARGE SCALE GENOMIC DNA]</scope>
</reference>
<keyword evidence="1" id="KW-0175">Coiled coil</keyword>
<evidence type="ECO:0000313" key="2">
    <source>
        <dbReference type="EMBL" id="CAH3142575.1"/>
    </source>
</evidence>
<proteinExistence type="predicted"/>
<keyword evidence="3" id="KW-1185">Reference proteome</keyword>
<evidence type="ECO:0000256" key="1">
    <source>
        <dbReference type="SAM" id="Coils"/>
    </source>
</evidence>
<protein>
    <submittedName>
        <fullName evidence="2">Uncharacterized protein</fullName>
    </submittedName>
</protein>
<organism evidence="2 3">
    <name type="scientific">Porites lobata</name>
    <dbReference type="NCBI Taxonomy" id="104759"/>
    <lineage>
        <taxon>Eukaryota</taxon>
        <taxon>Metazoa</taxon>
        <taxon>Cnidaria</taxon>
        <taxon>Anthozoa</taxon>
        <taxon>Hexacorallia</taxon>
        <taxon>Scleractinia</taxon>
        <taxon>Fungiina</taxon>
        <taxon>Poritidae</taxon>
        <taxon>Porites</taxon>
    </lineage>
</organism>
<accession>A0ABN8PFZ2</accession>
<name>A0ABN8PFZ2_9CNID</name>